<dbReference type="FunFam" id="3.30.160.60:FF:000360">
    <property type="entry name" value="zinc finger protein 572"/>
    <property type="match status" value="1"/>
</dbReference>
<feature type="compositionally biased region" description="Basic and acidic residues" evidence="13">
    <location>
        <begin position="48"/>
        <end position="73"/>
    </location>
</feature>
<dbReference type="Pfam" id="PF00096">
    <property type="entry name" value="zf-C2H2"/>
    <property type="match status" value="3"/>
</dbReference>
<name>A0AAN8QJJ9_9TELE</name>
<evidence type="ECO:0000259" key="14">
    <source>
        <dbReference type="PROSITE" id="PS50157"/>
    </source>
</evidence>
<keyword evidence="16" id="KW-1185">Reference proteome</keyword>
<protein>
    <recommendedName>
        <fullName evidence="14">C2H2-type domain-containing protein</fullName>
    </recommendedName>
</protein>
<evidence type="ECO:0000256" key="11">
    <source>
        <dbReference type="ARBA" id="ARBA00023242"/>
    </source>
</evidence>
<keyword evidence="10" id="KW-0804">Transcription</keyword>
<dbReference type="EMBL" id="JAGTTL010000027">
    <property type="protein sequence ID" value="KAK6301221.1"/>
    <property type="molecule type" value="Genomic_DNA"/>
</dbReference>
<dbReference type="PROSITE" id="PS00028">
    <property type="entry name" value="ZINC_FINGER_C2H2_1"/>
    <property type="match status" value="3"/>
</dbReference>
<evidence type="ECO:0000256" key="8">
    <source>
        <dbReference type="ARBA" id="ARBA00023015"/>
    </source>
</evidence>
<dbReference type="PROSITE" id="PS50157">
    <property type="entry name" value="ZINC_FINGER_C2H2_2"/>
    <property type="match status" value="3"/>
</dbReference>
<dbReference type="GO" id="GO:0008270">
    <property type="term" value="F:zinc ion binding"/>
    <property type="evidence" value="ECO:0007669"/>
    <property type="project" value="UniProtKB-KW"/>
</dbReference>
<evidence type="ECO:0000313" key="16">
    <source>
        <dbReference type="Proteomes" id="UP001356427"/>
    </source>
</evidence>
<evidence type="ECO:0000256" key="13">
    <source>
        <dbReference type="SAM" id="MobiDB-lite"/>
    </source>
</evidence>
<keyword evidence="7" id="KW-0862">Zinc</keyword>
<keyword evidence="6 12" id="KW-0863">Zinc-finger</keyword>
<dbReference type="InterPro" id="IPR013087">
    <property type="entry name" value="Znf_C2H2_type"/>
</dbReference>
<evidence type="ECO:0000256" key="9">
    <source>
        <dbReference type="ARBA" id="ARBA00023125"/>
    </source>
</evidence>
<dbReference type="SMART" id="SM00355">
    <property type="entry name" value="ZnF_C2H2"/>
    <property type="match status" value="3"/>
</dbReference>
<feature type="domain" description="C2H2-type" evidence="14">
    <location>
        <begin position="106"/>
        <end position="133"/>
    </location>
</feature>
<evidence type="ECO:0000256" key="12">
    <source>
        <dbReference type="PROSITE-ProRule" id="PRU00042"/>
    </source>
</evidence>
<dbReference type="GO" id="GO:0010468">
    <property type="term" value="P:regulation of gene expression"/>
    <property type="evidence" value="ECO:0007669"/>
    <property type="project" value="TreeGrafter"/>
</dbReference>
<keyword evidence="11" id="KW-0539">Nucleus</keyword>
<sequence length="173" mass="19506">MDNASPSALPESPCRTSPSSTLLLGLKRLSVRLVDCRKTTGLSGTVRGGEEKKGADLTHQREKTKLEEPETSKPARRHLCSHCGKSFIRLDDLKRHERAHTGGKPHHCAQCEKSFNRLDTLKIHERTHTGETPFHCSQCGKSFIRSGHLKEHMRTHTGEKSYHCFLLAVWKAF</sequence>
<feature type="domain" description="C2H2-type" evidence="14">
    <location>
        <begin position="78"/>
        <end position="105"/>
    </location>
</feature>
<comment type="caution">
    <text evidence="15">The sequence shown here is derived from an EMBL/GenBank/DDBJ whole genome shotgun (WGS) entry which is preliminary data.</text>
</comment>
<keyword evidence="9" id="KW-0238">DNA-binding</keyword>
<evidence type="ECO:0000256" key="5">
    <source>
        <dbReference type="ARBA" id="ARBA00022737"/>
    </source>
</evidence>
<gene>
    <name evidence="15" type="ORF">J4Q44_G00293190</name>
</gene>
<evidence type="ECO:0000256" key="2">
    <source>
        <dbReference type="ARBA" id="ARBA00004123"/>
    </source>
</evidence>
<accession>A0AAN8QJJ9</accession>
<evidence type="ECO:0000256" key="3">
    <source>
        <dbReference type="ARBA" id="ARBA00006991"/>
    </source>
</evidence>
<proteinExistence type="inferred from homology"/>
<evidence type="ECO:0000256" key="10">
    <source>
        <dbReference type="ARBA" id="ARBA00023163"/>
    </source>
</evidence>
<evidence type="ECO:0000256" key="7">
    <source>
        <dbReference type="ARBA" id="ARBA00022833"/>
    </source>
</evidence>
<dbReference type="Gene3D" id="3.30.160.60">
    <property type="entry name" value="Classic Zinc Finger"/>
    <property type="match status" value="3"/>
</dbReference>
<evidence type="ECO:0000313" key="15">
    <source>
        <dbReference type="EMBL" id="KAK6301221.1"/>
    </source>
</evidence>
<dbReference type="GO" id="GO:0005634">
    <property type="term" value="C:nucleus"/>
    <property type="evidence" value="ECO:0007669"/>
    <property type="project" value="UniProtKB-SubCell"/>
</dbReference>
<dbReference type="Proteomes" id="UP001356427">
    <property type="component" value="Unassembled WGS sequence"/>
</dbReference>
<evidence type="ECO:0000256" key="6">
    <source>
        <dbReference type="ARBA" id="ARBA00022771"/>
    </source>
</evidence>
<dbReference type="SUPFAM" id="SSF57667">
    <property type="entry name" value="beta-beta-alpha zinc fingers"/>
    <property type="match status" value="2"/>
</dbReference>
<keyword evidence="5" id="KW-0677">Repeat</keyword>
<organism evidence="15 16">
    <name type="scientific">Coregonus suidteri</name>
    <dbReference type="NCBI Taxonomy" id="861788"/>
    <lineage>
        <taxon>Eukaryota</taxon>
        <taxon>Metazoa</taxon>
        <taxon>Chordata</taxon>
        <taxon>Craniata</taxon>
        <taxon>Vertebrata</taxon>
        <taxon>Euteleostomi</taxon>
        <taxon>Actinopterygii</taxon>
        <taxon>Neopterygii</taxon>
        <taxon>Teleostei</taxon>
        <taxon>Protacanthopterygii</taxon>
        <taxon>Salmoniformes</taxon>
        <taxon>Salmonidae</taxon>
        <taxon>Coregoninae</taxon>
        <taxon>Coregonus</taxon>
    </lineage>
</organism>
<feature type="domain" description="C2H2-type" evidence="14">
    <location>
        <begin position="134"/>
        <end position="161"/>
    </location>
</feature>
<dbReference type="PANTHER" id="PTHR16515">
    <property type="entry name" value="PR DOMAIN ZINC FINGER PROTEIN"/>
    <property type="match status" value="1"/>
</dbReference>
<dbReference type="PANTHER" id="PTHR16515:SF58">
    <property type="entry name" value="ZINC FINGER PROTEIN 22"/>
    <property type="match status" value="1"/>
</dbReference>
<dbReference type="FunFam" id="3.30.160.60:FF:001483">
    <property type="entry name" value="Zinc finger protein 1005"/>
    <property type="match status" value="1"/>
</dbReference>
<keyword evidence="8" id="KW-0805">Transcription regulation</keyword>
<dbReference type="AlphaFoldDB" id="A0AAN8QJJ9"/>
<evidence type="ECO:0000256" key="4">
    <source>
        <dbReference type="ARBA" id="ARBA00022723"/>
    </source>
</evidence>
<feature type="region of interest" description="Disordered" evidence="13">
    <location>
        <begin position="41"/>
        <end position="73"/>
    </location>
</feature>
<dbReference type="InterPro" id="IPR050331">
    <property type="entry name" value="Zinc_finger"/>
</dbReference>
<evidence type="ECO:0000256" key="1">
    <source>
        <dbReference type="ARBA" id="ARBA00003767"/>
    </source>
</evidence>
<comment type="similarity">
    <text evidence="3">Belongs to the krueppel C2H2-type zinc-finger protein family.</text>
</comment>
<comment type="subcellular location">
    <subcellularLocation>
        <location evidence="2">Nucleus</location>
    </subcellularLocation>
</comment>
<dbReference type="GO" id="GO:0003677">
    <property type="term" value="F:DNA binding"/>
    <property type="evidence" value="ECO:0007669"/>
    <property type="project" value="UniProtKB-KW"/>
</dbReference>
<dbReference type="FunFam" id="3.30.160.60:FF:000736">
    <property type="entry name" value="Zinc finger protein 423"/>
    <property type="match status" value="1"/>
</dbReference>
<dbReference type="InterPro" id="IPR036236">
    <property type="entry name" value="Znf_C2H2_sf"/>
</dbReference>
<keyword evidence="4" id="KW-0479">Metal-binding</keyword>
<reference evidence="15 16" key="1">
    <citation type="submission" date="2021-04" db="EMBL/GenBank/DDBJ databases">
        <authorList>
            <person name="De Guttry C."/>
            <person name="Zahm M."/>
            <person name="Klopp C."/>
            <person name="Cabau C."/>
            <person name="Louis A."/>
            <person name="Berthelot C."/>
            <person name="Parey E."/>
            <person name="Roest Crollius H."/>
            <person name="Montfort J."/>
            <person name="Robinson-Rechavi M."/>
            <person name="Bucao C."/>
            <person name="Bouchez O."/>
            <person name="Gislard M."/>
            <person name="Lluch J."/>
            <person name="Milhes M."/>
            <person name="Lampietro C."/>
            <person name="Lopez Roques C."/>
            <person name="Donnadieu C."/>
            <person name="Braasch I."/>
            <person name="Desvignes T."/>
            <person name="Postlethwait J."/>
            <person name="Bobe J."/>
            <person name="Wedekind C."/>
            <person name="Guiguen Y."/>
        </authorList>
    </citation>
    <scope>NUCLEOTIDE SEQUENCE [LARGE SCALE GENOMIC DNA]</scope>
    <source>
        <strain evidence="15">Cs_M1</strain>
        <tissue evidence="15">Blood</tissue>
    </source>
</reference>
<comment type="function">
    <text evidence="1">May be involved in transcriptional regulation.</text>
</comment>